<reference evidence="1 2" key="1">
    <citation type="submission" date="2016-10" db="EMBL/GenBank/DDBJ databases">
        <authorList>
            <person name="Varghese N."/>
            <person name="Submissions S."/>
        </authorList>
    </citation>
    <scope>NUCLEOTIDE SEQUENCE [LARGE SCALE GENOMIC DNA]</scope>
    <source>
        <strain evidence="1 2">DSM 25353</strain>
    </source>
</reference>
<keyword evidence="2" id="KW-1185">Reference proteome</keyword>
<comment type="caution">
    <text evidence="1">The sequence shown here is derived from an EMBL/GenBank/DDBJ whole genome shotgun (WGS) entry which is preliminary data.</text>
</comment>
<sequence length="46" mass="5175">MSSASQNNKGKMSAIKSISGMLKDKIPAKLDWRKIKLSYLIKKHSL</sequence>
<protein>
    <submittedName>
        <fullName evidence="1">Uncharacterized protein</fullName>
    </submittedName>
</protein>
<dbReference type="EMBL" id="FNNO01000006">
    <property type="protein sequence ID" value="SDW86923.1"/>
    <property type="molecule type" value="Genomic_DNA"/>
</dbReference>
<gene>
    <name evidence="1" type="ORF">SAMN05444410_106181</name>
</gene>
<evidence type="ECO:0000313" key="1">
    <source>
        <dbReference type="EMBL" id="SDW86923.1"/>
    </source>
</evidence>
<name>A0A8X8LBD6_9BACT</name>
<dbReference type="Proteomes" id="UP000198711">
    <property type="component" value="Unassembled WGS sequence"/>
</dbReference>
<dbReference type="AlphaFoldDB" id="A0A8X8LBD6"/>
<accession>A0A8X8LBD6</accession>
<organism evidence="1 2">
    <name type="scientific">Hydrobacter penzbergensis</name>
    <dbReference type="NCBI Taxonomy" id="1235997"/>
    <lineage>
        <taxon>Bacteria</taxon>
        <taxon>Pseudomonadati</taxon>
        <taxon>Bacteroidota</taxon>
        <taxon>Chitinophagia</taxon>
        <taxon>Chitinophagales</taxon>
        <taxon>Chitinophagaceae</taxon>
        <taxon>Hydrobacter</taxon>
    </lineage>
</organism>
<proteinExistence type="predicted"/>
<evidence type="ECO:0000313" key="2">
    <source>
        <dbReference type="Proteomes" id="UP000198711"/>
    </source>
</evidence>